<proteinExistence type="predicted"/>
<gene>
    <name evidence="2" type="ORF">AsFPU1_0450</name>
</gene>
<accession>A0A401ICN9</accession>
<sequence>MTNADQLKLEQQGSLIELRRFLKILEYLCLDAFIATVIITLFFRDNQLLLTLDAAFLASFVFLFLFNWQYFSYRDKAERDKKYEQLIEPLTESTSRIQLERENALRYCQQLVEDYTKTRGNARNLYYFFQMSTIIFSGVTPVLVLVDKLDTNKTSFWIAWLPVIFPAIASIVASIATSFPLETIWKESNSIVENLEAEQQKFILGINNDTVLELNSPIVPESSETPEEQQQTAQQIQLQEKRAKRAIVEFINKINEIHLKQITAQVEKLKEQTENPPQEENT</sequence>
<organism evidence="2 3">
    <name type="scientific">Aphanothece sacrum FPU1</name>
    <dbReference type="NCBI Taxonomy" id="1920663"/>
    <lineage>
        <taxon>Bacteria</taxon>
        <taxon>Bacillati</taxon>
        <taxon>Cyanobacteriota</taxon>
        <taxon>Cyanophyceae</taxon>
        <taxon>Oscillatoriophycideae</taxon>
        <taxon>Chroococcales</taxon>
        <taxon>Aphanothecaceae</taxon>
        <taxon>Aphanothece</taxon>
    </lineage>
</organism>
<feature type="transmembrane region" description="Helical" evidence="1">
    <location>
        <begin position="21"/>
        <end position="43"/>
    </location>
</feature>
<keyword evidence="3" id="KW-1185">Reference proteome</keyword>
<feature type="transmembrane region" description="Helical" evidence="1">
    <location>
        <begin position="158"/>
        <end position="181"/>
    </location>
</feature>
<dbReference type="Proteomes" id="UP000287247">
    <property type="component" value="Unassembled WGS sequence"/>
</dbReference>
<evidence type="ECO:0008006" key="4">
    <source>
        <dbReference type="Google" id="ProtNLM"/>
    </source>
</evidence>
<evidence type="ECO:0000256" key="1">
    <source>
        <dbReference type="SAM" id="Phobius"/>
    </source>
</evidence>
<keyword evidence="1" id="KW-0472">Membrane</keyword>
<dbReference type="AlphaFoldDB" id="A0A401ICN9"/>
<dbReference type="RefSeq" id="WP_124976321.1">
    <property type="nucleotide sequence ID" value="NZ_BDQK01000001.1"/>
</dbReference>
<dbReference type="Pfam" id="PF14015">
    <property type="entry name" value="DUF4231"/>
    <property type="match status" value="1"/>
</dbReference>
<dbReference type="OrthoDB" id="423154at2"/>
<dbReference type="InterPro" id="IPR025325">
    <property type="entry name" value="DUF4231"/>
</dbReference>
<keyword evidence="1" id="KW-1133">Transmembrane helix</keyword>
<comment type="caution">
    <text evidence="2">The sequence shown here is derived from an EMBL/GenBank/DDBJ whole genome shotgun (WGS) entry which is preliminary data.</text>
</comment>
<evidence type="ECO:0000313" key="3">
    <source>
        <dbReference type="Proteomes" id="UP000287247"/>
    </source>
</evidence>
<dbReference type="NCBIfam" id="NF033634">
    <property type="entry name" value="SLATT_1"/>
    <property type="match status" value="1"/>
</dbReference>
<protein>
    <recommendedName>
        <fullName evidence="4">DUF4231 domain-containing protein</fullName>
    </recommendedName>
</protein>
<evidence type="ECO:0000313" key="2">
    <source>
        <dbReference type="EMBL" id="GBF79058.1"/>
    </source>
</evidence>
<dbReference type="EMBL" id="BDQK01000001">
    <property type="protein sequence ID" value="GBF79058.1"/>
    <property type="molecule type" value="Genomic_DNA"/>
</dbReference>
<feature type="transmembrane region" description="Helical" evidence="1">
    <location>
        <begin position="49"/>
        <end position="71"/>
    </location>
</feature>
<reference evidence="3" key="1">
    <citation type="submission" date="2017-05" db="EMBL/GenBank/DDBJ databases">
        <title>Physiological properties and genetic analysis related to exopolysaccharide production of fresh-water unicellular cyanobacterium Aphanothece sacrum, Suizenji Nori, that has been cultured as a food source in Japan.</title>
        <authorList>
            <person name="Kanesaki Y."/>
            <person name="Yoshikawa S."/>
            <person name="Ohki K."/>
        </authorList>
    </citation>
    <scope>NUCLEOTIDE SEQUENCE [LARGE SCALE GENOMIC DNA]</scope>
    <source>
        <strain evidence="3">FPU1</strain>
    </source>
</reference>
<keyword evidence="1" id="KW-0812">Transmembrane</keyword>
<feature type="transmembrane region" description="Helical" evidence="1">
    <location>
        <begin position="125"/>
        <end position="146"/>
    </location>
</feature>
<name>A0A401ICN9_APHSA</name>